<accession>A0A1Y1HNR9</accession>
<evidence type="ECO:0000259" key="3">
    <source>
        <dbReference type="Pfam" id="PF25829"/>
    </source>
</evidence>
<dbReference type="PANTHER" id="PTHR33780">
    <property type="entry name" value="EXPRESSED PROTEIN"/>
    <property type="match status" value="1"/>
</dbReference>
<keyword evidence="5" id="KW-1185">Reference proteome</keyword>
<keyword evidence="1" id="KW-1133">Transmembrane helix</keyword>
<keyword evidence="1" id="KW-0812">Transmembrane</keyword>
<name>A0A1Y1HNR9_KLENI</name>
<evidence type="ECO:0000256" key="1">
    <source>
        <dbReference type="SAM" id="Phobius"/>
    </source>
</evidence>
<protein>
    <recommendedName>
        <fullName evidence="3">DUF7953 domain-containing protein</fullName>
    </recommendedName>
</protein>
<dbReference type="InterPro" id="IPR057713">
    <property type="entry name" value="DUF7953"/>
</dbReference>
<proteinExistence type="predicted"/>
<sequence length="266" mass="29059">MALFRNLLCASCLLACVLFWAPAVEAGPRDVILLNLTIFQTHQLLGDPTVYFQCSDNDTQIYLSDIDDENQLFSFNGHESFQPLTTLPTEQCKRCGFYNERWLIPDATFAEWELCPLDFAPNGTLEKYVGHEFDAIFYCQECSGVQAPAPAPQVPVVLTPTAVTSSLAGAPSTVASPSLVGSNTSAFPAQPTLTVPQTHKSSGLSSTMLAVILVIVGLCVAGLLLVFVVFYFRKKAKRVHEHEKAVQELAYVEDDLKAGQLEKGLP</sequence>
<dbReference type="Pfam" id="PF25829">
    <property type="entry name" value="DUF7953"/>
    <property type="match status" value="1"/>
</dbReference>
<feature type="signal peptide" evidence="2">
    <location>
        <begin position="1"/>
        <end position="26"/>
    </location>
</feature>
<feature type="chain" id="PRO_5012259819" description="DUF7953 domain-containing protein" evidence="2">
    <location>
        <begin position="27"/>
        <end position="266"/>
    </location>
</feature>
<dbReference type="OrthoDB" id="2014701at2759"/>
<reference evidence="4 5" key="1">
    <citation type="journal article" date="2014" name="Nat. Commun.">
        <title>Klebsormidium flaccidum genome reveals primary factors for plant terrestrial adaptation.</title>
        <authorList>
            <person name="Hori K."/>
            <person name="Maruyama F."/>
            <person name="Fujisawa T."/>
            <person name="Togashi T."/>
            <person name="Yamamoto N."/>
            <person name="Seo M."/>
            <person name="Sato S."/>
            <person name="Yamada T."/>
            <person name="Mori H."/>
            <person name="Tajima N."/>
            <person name="Moriyama T."/>
            <person name="Ikeuchi M."/>
            <person name="Watanabe M."/>
            <person name="Wada H."/>
            <person name="Kobayashi K."/>
            <person name="Saito M."/>
            <person name="Masuda T."/>
            <person name="Sasaki-Sekimoto Y."/>
            <person name="Mashiguchi K."/>
            <person name="Awai K."/>
            <person name="Shimojima M."/>
            <person name="Masuda S."/>
            <person name="Iwai M."/>
            <person name="Nobusawa T."/>
            <person name="Narise T."/>
            <person name="Kondo S."/>
            <person name="Saito H."/>
            <person name="Sato R."/>
            <person name="Murakawa M."/>
            <person name="Ihara Y."/>
            <person name="Oshima-Yamada Y."/>
            <person name="Ohtaka K."/>
            <person name="Satoh M."/>
            <person name="Sonobe K."/>
            <person name="Ishii M."/>
            <person name="Ohtani R."/>
            <person name="Kanamori-Sato M."/>
            <person name="Honoki R."/>
            <person name="Miyazaki D."/>
            <person name="Mochizuki H."/>
            <person name="Umetsu J."/>
            <person name="Higashi K."/>
            <person name="Shibata D."/>
            <person name="Kamiya Y."/>
            <person name="Sato N."/>
            <person name="Nakamura Y."/>
            <person name="Tabata S."/>
            <person name="Ida S."/>
            <person name="Kurokawa K."/>
            <person name="Ohta H."/>
        </authorList>
    </citation>
    <scope>NUCLEOTIDE SEQUENCE [LARGE SCALE GENOMIC DNA]</scope>
    <source>
        <strain evidence="4 5">NIES-2285</strain>
    </source>
</reference>
<dbReference type="AlphaFoldDB" id="A0A1Y1HNR9"/>
<keyword evidence="1" id="KW-0472">Membrane</keyword>
<evidence type="ECO:0000313" key="5">
    <source>
        <dbReference type="Proteomes" id="UP000054558"/>
    </source>
</evidence>
<dbReference type="EMBL" id="DF236999">
    <property type="protein sequence ID" value="GAQ80295.1"/>
    <property type="molecule type" value="Genomic_DNA"/>
</dbReference>
<feature type="domain" description="DUF7953" evidence="3">
    <location>
        <begin position="31"/>
        <end position="140"/>
    </location>
</feature>
<evidence type="ECO:0000313" key="4">
    <source>
        <dbReference type="EMBL" id="GAQ80295.1"/>
    </source>
</evidence>
<gene>
    <name evidence="4" type="ORF">KFL_000500490</name>
</gene>
<dbReference type="Proteomes" id="UP000054558">
    <property type="component" value="Unassembled WGS sequence"/>
</dbReference>
<dbReference type="PANTHER" id="PTHR33780:SF3">
    <property type="entry name" value="EXPRESSED PROTEIN"/>
    <property type="match status" value="1"/>
</dbReference>
<evidence type="ECO:0000256" key="2">
    <source>
        <dbReference type="SAM" id="SignalP"/>
    </source>
</evidence>
<keyword evidence="2" id="KW-0732">Signal</keyword>
<organism evidence="4 5">
    <name type="scientific">Klebsormidium nitens</name>
    <name type="common">Green alga</name>
    <name type="synonym">Ulothrix nitens</name>
    <dbReference type="NCBI Taxonomy" id="105231"/>
    <lineage>
        <taxon>Eukaryota</taxon>
        <taxon>Viridiplantae</taxon>
        <taxon>Streptophyta</taxon>
        <taxon>Klebsormidiophyceae</taxon>
        <taxon>Klebsormidiales</taxon>
        <taxon>Klebsormidiaceae</taxon>
        <taxon>Klebsormidium</taxon>
    </lineage>
</organism>
<feature type="transmembrane region" description="Helical" evidence="1">
    <location>
        <begin position="208"/>
        <end position="232"/>
    </location>
</feature>